<evidence type="ECO:0008006" key="4">
    <source>
        <dbReference type="Google" id="ProtNLM"/>
    </source>
</evidence>
<sequence>MAVGCASEAPAPSDGPESNPLTAEGRAADPARKPLVLGMYNNTSLAPAAEGPTASNYRQVANRHFVGEKMKVHRVFNSYDRFPECYAGCSSKSAGAEDPANGNVSFLSVKPSNDDVQGVIAGTYDGAIRRLAASMPDGSYLTMYHEPEDDMDGATFVRMFRRFYSVAKQANPRVWIGYVAMDYQWRDGAPKTKNPDDWWIGDAYTDFLGIDAYIRDWKPKVALSEQADFQRWYRWALPKGKPIVIAEYSIVLSSQIPDSLRASLIRKSLDYVWSQPQIRMVLWWNQVGNSEGAFQLSPTPSAPAGSPRALEAWNEKVTQYGSTHTSMFDW</sequence>
<feature type="region of interest" description="Disordered" evidence="1">
    <location>
        <begin position="1"/>
        <end position="25"/>
    </location>
</feature>
<name>A0ABZ2M2C7_9BACT</name>
<reference evidence="2 3" key="1">
    <citation type="submission" date="2021-12" db="EMBL/GenBank/DDBJ databases">
        <title>Discovery of the Pendulisporaceae a myxobacterial family with distinct sporulation behavior and unique specialized metabolism.</title>
        <authorList>
            <person name="Garcia R."/>
            <person name="Popoff A."/>
            <person name="Bader C.D."/>
            <person name="Loehr J."/>
            <person name="Walesch S."/>
            <person name="Walt C."/>
            <person name="Boldt J."/>
            <person name="Bunk B."/>
            <person name="Haeckl F.J.F.P.J."/>
            <person name="Gunesch A.P."/>
            <person name="Birkelbach J."/>
            <person name="Nuebel U."/>
            <person name="Pietschmann T."/>
            <person name="Bach T."/>
            <person name="Mueller R."/>
        </authorList>
    </citation>
    <scope>NUCLEOTIDE SEQUENCE [LARGE SCALE GENOMIC DNA]</scope>
    <source>
        <strain evidence="2 3">MSr11954</strain>
    </source>
</reference>
<evidence type="ECO:0000313" key="3">
    <source>
        <dbReference type="Proteomes" id="UP001370348"/>
    </source>
</evidence>
<dbReference type="RefSeq" id="WP_394826868.1">
    <property type="nucleotide sequence ID" value="NZ_CP089984.1"/>
</dbReference>
<dbReference type="Proteomes" id="UP001370348">
    <property type="component" value="Chromosome"/>
</dbReference>
<gene>
    <name evidence="2" type="ORF">LZC94_08140</name>
</gene>
<proteinExistence type="predicted"/>
<evidence type="ECO:0000256" key="1">
    <source>
        <dbReference type="SAM" id="MobiDB-lite"/>
    </source>
</evidence>
<evidence type="ECO:0000313" key="2">
    <source>
        <dbReference type="EMBL" id="WXB17238.1"/>
    </source>
</evidence>
<organism evidence="2 3">
    <name type="scientific">Pendulispora albinea</name>
    <dbReference type="NCBI Taxonomy" id="2741071"/>
    <lineage>
        <taxon>Bacteria</taxon>
        <taxon>Pseudomonadati</taxon>
        <taxon>Myxococcota</taxon>
        <taxon>Myxococcia</taxon>
        <taxon>Myxococcales</taxon>
        <taxon>Sorangiineae</taxon>
        <taxon>Pendulisporaceae</taxon>
        <taxon>Pendulispora</taxon>
    </lineage>
</organism>
<dbReference type="SUPFAM" id="SSF51445">
    <property type="entry name" value="(Trans)glycosidases"/>
    <property type="match status" value="1"/>
</dbReference>
<protein>
    <recommendedName>
        <fullName evidence="4">GH26 domain-containing protein</fullName>
    </recommendedName>
</protein>
<dbReference type="EMBL" id="CP089984">
    <property type="protein sequence ID" value="WXB17238.1"/>
    <property type="molecule type" value="Genomic_DNA"/>
</dbReference>
<dbReference type="Gene3D" id="3.20.20.80">
    <property type="entry name" value="Glycosidases"/>
    <property type="match status" value="1"/>
</dbReference>
<keyword evidence="3" id="KW-1185">Reference proteome</keyword>
<dbReference type="InterPro" id="IPR017853">
    <property type="entry name" value="GH"/>
</dbReference>
<accession>A0ABZ2M2C7</accession>